<dbReference type="PANTHER" id="PTHR43000">
    <property type="entry name" value="DTDP-D-GLUCOSE 4,6-DEHYDRATASE-RELATED"/>
    <property type="match status" value="1"/>
</dbReference>
<feature type="domain" description="NAD(P)-binding" evidence="9">
    <location>
        <begin position="4"/>
        <end position="321"/>
    </location>
</feature>
<comment type="caution">
    <text evidence="10">The sequence shown here is derived from an EMBL/GenBank/DDBJ whole genome shotgun (WGS) entry which is preliminary data.</text>
</comment>
<dbReference type="Pfam" id="PF16363">
    <property type="entry name" value="GDP_Man_Dehyd"/>
    <property type="match status" value="1"/>
</dbReference>
<sequence length="339" mass="39071">MKVLVTGGAGFIGLNFIKQLLKKGIHIVNLDFLTYAANVEQLEQLNSFKNYTFVQGDIRDKEFLQQIFSEYDIRSVFHFAAESHVDNSIIGPEVFIETNIKGTFYLLEAARKHWMELPFKYKKDYDKCRFLHVSTDEVYGSLGVDGFFSEESRYAPNSPYSASKASSDMIVRSYHHTYGMNTVITNCSNNFGLYQNEEKFIPTVIRAAINHQQIPIYGNGGNVRDWLFVEEHCQALEVVFERAKAGSQYSIGGNNEKSNIQLAEEICSILDQIRPSTKLSSYKELITFVQDRHGHDQRYAINASKMKRDFGWEPSDKFEENLLKTINWYINKYGFKTLK</sequence>
<dbReference type="SUPFAM" id="SSF51735">
    <property type="entry name" value="NAD(P)-binding Rossmann-fold domains"/>
    <property type="match status" value="1"/>
</dbReference>
<dbReference type="EC" id="4.2.1.46" evidence="4 8"/>
<dbReference type="NCBIfam" id="TIGR01181">
    <property type="entry name" value="dTDP_gluc_dehyt"/>
    <property type="match status" value="1"/>
</dbReference>
<evidence type="ECO:0000256" key="5">
    <source>
        <dbReference type="ARBA" id="ARBA00016977"/>
    </source>
</evidence>
<reference evidence="10 11" key="1">
    <citation type="submission" date="2022-10" db="EMBL/GenBank/DDBJ databases">
        <title>Draft genome assembly of moderately radiation resistant bacterium Metabacillus halosaccharovorans.</title>
        <authorList>
            <person name="Pal S."/>
            <person name="Gopinathan A."/>
        </authorList>
    </citation>
    <scope>NUCLEOTIDE SEQUENCE [LARGE SCALE GENOMIC DNA]</scope>
    <source>
        <strain evidence="10 11">VITHBRA001</strain>
    </source>
</reference>
<comment type="similarity">
    <text evidence="3 8">Belongs to the NAD(P)-dependent epimerase/dehydratase family. dTDP-glucose dehydratase subfamily.</text>
</comment>
<evidence type="ECO:0000313" key="10">
    <source>
        <dbReference type="EMBL" id="MCV9884669.1"/>
    </source>
</evidence>
<proteinExistence type="inferred from homology"/>
<dbReference type="CDD" id="cd05246">
    <property type="entry name" value="dTDP_GD_SDR_e"/>
    <property type="match status" value="1"/>
</dbReference>
<evidence type="ECO:0000256" key="7">
    <source>
        <dbReference type="ARBA" id="ARBA00023239"/>
    </source>
</evidence>
<dbReference type="Gene3D" id="3.90.25.10">
    <property type="entry name" value="UDP-galactose 4-epimerase, domain 1"/>
    <property type="match status" value="1"/>
</dbReference>
<evidence type="ECO:0000259" key="9">
    <source>
        <dbReference type="Pfam" id="PF16363"/>
    </source>
</evidence>
<organism evidence="10 11">
    <name type="scientific">Metabacillus halosaccharovorans</name>
    <dbReference type="NCBI Taxonomy" id="930124"/>
    <lineage>
        <taxon>Bacteria</taxon>
        <taxon>Bacillati</taxon>
        <taxon>Bacillota</taxon>
        <taxon>Bacilli</taxon>
        <taxon>Bacillales</taxon>
        <taxon>Bacillaceae</taxon>
        <taxon>Metabacillus</taxon>
    </lineage>
</organism>
<evidence type="ECO:0000256" key="2">
    <source>
        <dbReference type="ARBA" id="ARBA00001911"/>
    </source>
</evidence>
<dbReference type="GO" id="GO:0008460">
    <property type="term" value="F:dTDP-glucose 4,6-dehydratase activity"/>
    <property type="evidence" value="ECO:0007669"/>
    <property type="project" value="UniProtKB-EC"/>
</dbReference>
<evidence type="ECO:0000313" key="11">
    <source>
        <dbReference type="Proteomes" id="UP001526147"/>
    </source>
</evidence>
<keyword evidence="6" id="KW-0520">NAD</keyword>
<evidence type="ECO:0000256" key="8">
    <source>
        <dbReference type="RuleBase" id="RU004473"/>
    </source>
</evidence>
<keyword evidence="7 8" id="KW-0456">Lyase</keyword>
<evidence type="ECO:0000256" key="1">
    <source>
        <dbReference type="ARBA" id="ARBA00001539"/>
    </source>
</evidence>
<comment type="cofactor">
    <cofactor evidence="2 8">
        <name>NAD(+)</name>
        <dbReference type="ChEBI" id="CHEBI:57540"/>
    </cofactor>
</comment>
<dbReference type="InterPro" id="IPR036291">
    <property type="entry name" value="NAD(P)-bd_dom_sf"/>
</dbReference>
<dbReference type="Proteomes" id="UP001526147">
    <property type="component" value="Unassembled WGS sequence"/>
</dbReference>
<protein>
    <recommendedName>
        <fullName evidence="5 8">dTDP-glucose 4,6-dehydratase</fullName>
        <ecNumber evidence="4 8">4.2.1.46</ecNumber>
    </recommendedName>
</protein>
<dbReference type="InterPro" id="IPR016040">
    <property type="entry name" value="NAD(P)-bd_dom"/>
</dbReference>
<dbReference type="InterPro" id="IPR005888">
    <property type="entry name" value="dTDP_Gluc_deHydtase"/>
</dbReference>
<evidence type="ECO:0000256" key="3">
    <source>
        <dbReference type="ARBA" id="ARBA00008178"/>
    </source>
</evidence>
<evidence type="ECO:0000256" key="4">
    <source>
        <dbReference type="ARBA" id="ARBA00011990"/>
    </source>
</evidence>
<comment type="catalytic activity">
    <reaction evidence="1 8">
        <text>dTDP-alpha-D-glucose = dTDP-4-dehydro-6-deoxy-alpha-D-glucose + H2O</text>
        <dbReference type="Rhea" id="RHEA:17221"/>
        <dbReference type="ChEBI" id="CHEBI:15377"/>
        <dbReference type="ChEBI" id="CHEBI:57477"/>
        <dbReference type="ChEBI" id="CHEBI:57649"/>
        <dbReference type="EC" id="4.2.1.46"/>
    </reaction>
</comment>
<name>A0ABT3DC88_9BACI</name>
<evidence type="ECO:0000256" key="6">
    <source>
        <dbReference type="ARBA" id="ARBA00023027"/>
    </source>
</evidence>
<dbReference type="RefSeq" id="WP_264141590.1">
    <property type="nucleotide sequence ID" value="NZ_JAOYEY010000023.1"/>
</dbReference>
<gene>
    <name evidence="10" type="primary">rfbB</name>
    <name evidence="10" type="ORF">OIH86_03305</name>
</gene>
<accession>A0ABT3DC88</accession>
<dbReference type="Gene3D" id="3.40.50.720">
    <property type="entry name" value="NAD(P)-binding Rossmann-like Domain"/>
    <property type="match status" value="1"/>
</dbReference>
<keyword evidence="11" id="KW-1185">Reference proteome</keyword>
<dbReference type="EMBL" id="JAOYEY010000023">
    <property type="protein sequence ID" value="MCV9884669.1"/>
    <property type="molecule type" value="Genomic_DNA"/>
</dbReference>